<dbReference type="InterPro" id="IPR004099">
    <property type="entry name" value="Pyr_nucl-diS_OxRdtase_dimer"/>
</dbReference>
<evidence type="ECO:0000256" key="1">
    <source>
        <dbReference type="ARBA" id="ARBA00001974"/>
    </source>
</evidence>
<dbReference type="InterPro" id="IPR036188">
    <property type="entry name" value="FAD/NAD-bd_sf"/>
</dbReference>
<dbReference type="PRINTS" id="PR00411">
    <property type="entry name" value="PNDRDTASEI"/>
</dbReference>
<feature type="domain" description="Pyridine nucleotide-disulphide oxidoreductase dimerisation" evidence="8">
    <location>
        <begin position="335"/>
        <end position="429"/>
    </location>
</feature>
<evidence type="ECO:0000256" key="5">
    <source>
        <dbReference type="ARBA" id="ARBA00023002"/>
    </source>
</evidence>
<dbReference type="Pfam" id="PF07992">
    <property type="entry name" value="Pyr_redox_2"/>
    <property type="match status" value="1"/>
</dbReference>
<protein>
    <submittedName>
        <fullName evidence="10">NADH oxidase</fullName>
    </submittedName>
</protein>
<comment type="cofactor">
    <cofactor evidence="1">
        <name>FAD</name>
        <dbReference type="ChEBI" id="CHEBI:57692"/>
    </cofactor>
</comment>
<keyword evidence="6" id="KW-0558">Oxidation</keyword>
<dbReference type="Proteomes" id="UP000050949">
    <property type="component" value="Unassembled WGS sequence"/>
</dbReference>
<keyword evidence="7" id="KW-0676">Redox-active center</keyword>
<gene>
    <name evidence="10" type="ORF">FC91_GL000575</name>
</gene>
<dbReference type="Pfam" id="PF02852">
    <property type="entry name" value="Pyr_redox_dim"/>
    <property type="match status" value="1"/>
</dbReference>
<accession>A0A0R1XFJ6</accession>
<keyword evidence="4" id="KW-0274">FAD</keyword>
<proteinExistence type="inferred from homology"/>
<name>A0A0R1XFJ6_9LACO</name>
<comment type="similarity">
    <text evidence="2">Belongs to the class-III pyridine nucleotide-disulfide oxidoreductase family.</text>
</comment>
<comment type="caution">
    <text evidence="10">The sequence shown here is derived from an EMBL/GenBank/DDBJ whole genome shotgun (WGS) entry which is preliminary data.</text>
</comment>
<dbReference type="eggNOG" id="COG0446">
    <property type="taxonomic scope" value="Bacteria"/>
</dbReference>
<evidence type="ECO:0000256" key="3">
    <source>
        <dbReference type="ARBA" id="ARBA00022630"/>
    </source>
</evidence>
<dbReference type="GO" id="GO:0016491">
    <property type="term" value="F:oxidoreductase activity"/>
    <property type="evidence" value="ECO:0007669"/>
    <property type="project" value="UniProtKB-KW"/>
</dbReference>
<dbReference type="SUPFAM" id="SSF51905">
    <property type="entry name" value="FAD/NAD(P)-binding domain"/>
    <property type="match status" value="2"/>
</dbReference>
<keyword evidence="5" id="KW-0560">Oxidoreductase</keyword>
<dbReference type="Gene3D" id="3.50.50.60">
    <property type="entry name" value="FAD/NAD(P)-binding domain"/>
    <property type="match status" value="2"/>
</dbReference>
<dbReference type="Gene3D" id="3.30.390.30">
    <property type="match status" value="1"/>
</dbReference>
<evidence type="ECO:0000256" key="7">
    <source>
        <dbReference type="ARBA" id="ARBA00023284"/>
    </source>
</evidence>
<dbReference type="RefSeq" id="WP_027829666.1">
    <property type="nucleotide sequence ID" value="NZ_AZFW01000103.1"/>
</dbReference>
<feature type="domain" description="FAD/NAD(P)-binding" evidence="9">
    <location>
        <begin position="1"/>
        <end position="306"/>
    </location>
</feature>
<dbReference type="PANTHER" id="PTHR43429:SF1">
    <property type="entry name" value="NAD(P)H SULFUR OXIDOREDUCTASE (COA-DEPENDENT)"/>
    <property type="match status" value="1"/>
</dbReference>
<dbReference type="InterPro" id="IPR050260">
    <property type="entry name" value="FAD-bd_OxRdtase"/>
</dbReference>
<dbReference type="InterPro" id="IPR023753">
    <property type="entry name" value="FAD/NAD-binding_dom"/>
</dbReference>
<dbReference type="PRINTS" id="PR00368">
    <property type="entry name" value="FADPNR"/>
</dbReference>
<dbReference type="PANTHER" id="PTHR43429">
    <property type="entry name" value="PYRIDINE NUCLEOTIDE-DISULFIDE OXIDOREDUCTASE DOMAIN-CONTAINING"/>
    <property type="match status" value="1"/>
</dbReference>
<dbReference type="EMBL" id="AZFW01000103">
    <property type="protein sequence ID" value="KRM25660.1"/>
    <property type="molecule type" value="Genomic_DNA"/>
</dbReference>
<sequence>MKVIIVGCTHAGVAAVRQIFQEYPDTEVTIYERDNNVSFLSCGIPLYLSGQVKRLEDMFYATPADLAALGAKVCIRHDVVKIDTAKKDLTIENLETHEIFHDTYDKLIMTTGSYVVVPPLMGIDHERVLLCKDYWQAQAIHDTAAQHRRIAVVGGGYVGVELTEAYAQTDHDVTLIQGHDQILNNYIDQEISGEITDLLTDHGVQIHLNERVQAFRADEKTGGLLIDTGDHAYAADLAIVCTGFMANTDLLRGQVTMDRHGAIITNDYQQTSDPDIYAAGDACTVRFNPTGKPAYIPLATNAVRQGMIAARNLYGHKQKFLGTQGSTAMMLFGNTLATTGITLTNARKSGIDAAGVLYHANYRPDFMHPNTPVTIKLVYDRQDRRVLGAQLWSLHEVTQSANAVSIAIQNRNTIDDLAYVDMLFQPHFDQPFNYLNQAAQMAVAQETAATARHHAPAARKD</sequence>
<evidence type="ECO:0000313" key="11">
    <source>
        <dbReference type="Proteomes" id="UP000050949"/>
    </source>
</evidence>
<dbReference type="PATRIC" id="fig|1122147.4.peg.596"/>
<dbReference type="OrthoDB" id="9802028at2"/>
<evidence type="ECO:0000256" key="4">
    <source>
        <dbReference type="ARBA" id="ARBA00022827"/>
    </source>
</evidence>
<dbReference type="AlphaFoldDB" id="A0A0R1XFJ6"/>
<organism evidence="10 11">
    <name type="scientific">Schleiferilactobacillus harbinensis DSM 16991</name>
    <dbReference type="NCBI Taxonomy" id="1122147"/>
    <lineage>
        <taxon>Bacteria</taxon>
        <taxon>Bacillati</taxon>
        <taxon>Bacillota</taxon>
        <taxon>Bacilli</taxon>
        <taxon>Lactobacillales</taxon>
        <taxon>Lactobacillaceae</taxon>
        <taxon>Schleiferilactobacillus</taxon>
    </lineage>
</organism>
<evidence type="ECO:0000256" key="6">
    <source>
        <dbReference type="ARBA" id="ARBA00023097"/>
    </source>
</evidence>
<evidence type="ECO:0000259" key="9">
    <source>
        <dbReference type="Pfam" id="PF07992"/>
    </source>
</evidence>
<evidence type="ECO:0000259" key="8">
    <source>
        <dbReference type="Pfam" id="PF02852"/>
    </source>
</evidence>
<keyword evidence="3" id="KW-0285">Flavoprotein</keyword>
<dbReference type="SUPFAM" id="SSF55424">
    <property type="entry name" value="FAD/NAD-linked reductases, dimerisation (C-terminal) domain"/>
    <property type="match status" value="1"/>
</dbReference>
<dbReference type="InterPro" id="IPR016156">
    <property type="entry name" value="FAD/NAD-linked_Rdtase_dimer_sf"/>
</dbReference>
<reference evidence="10 11" key="1">
    <citation type="journal article" date="2015" name="Genome Announc.">
        <title>Expanding the biotechnology potential of lactobacilli through comparative genomics of 213 strains and associated genera.</title>
        <authorList>
            <person name="Sun Z."/>
            <person name="Harris H.M."/>
            <person name="McCann A."/>
            <person name="Guo C."/>
            <person name="Argimon S."/>
            <person name="Zhang W."/>
            <person name="Yang X."/>
            <person name="Jeffery I.B."/>
            <person name="Cooney J.C."/>
            <person name="Kagawa T.F."/>
            <person name="Liu W."/>
            <person name="Song Y."/>
            <person name="Salvetti E."/>
            <person name="Wrobel A."/>
            <person name="Rasinkangas P."/>
            <person name="Parkhill J."/>
            <person name="Rea M.C."/>
            <person name="O'Sullivan O."/>
            <person name="Ritari J."/>
            <person name="Douillard F.P."/>
            <person name="Paul Ross R."/>
            <person name="Yang R."/>
            <person name="Briner A.E."/>
            <person name="Felis G.E."/>
            <person name="de Vos W.M."/>
            <person name="Barrangou R."/>
            <person name="Klaenhammer T.R."/>
            <person name="Caufield P.W."/>
            <person name="Cui Y."/>
            <person name="Zhang H."/>
            <person name="O'Toole P.W."/>
        </authorList>
    </citation>
    <scope>NUCLEOTIDE SEQUENCE [LARGE SCALE GENOMIC DNA]</scope>
    <source>
        <strain evidence="10 11">DSM 16991</strain>
    </source>
</reference>
<evidence type="ECO:0000313" key="10">
    <source>
        <dbReference type="EMBL" id="KRM25660.1"/>
    </source>
</evidence>
<evidence type="ECO:0000256" key="2">
    <source>
        <dbReference type="ARBA" id="ARBA00009130"/>
    </source>
</evidence>